<dbReference type="AlphaFoldDB" id="A0A5E5AJU7"/>
<proteinExistence type="predicted"/>
<gene>
    <name evidence="1" type="ORF">PCA31118_04667</name>
</gene>
<accession>A0A5E5AJU7</accession>
<dbReference type="InterPro" id="IPR012334">
    <property type="entry name" value="Pectin_lyas_fold"/>
</dbReference>
<evidence type="ECO:0000313" key="1">
    <source>
        <dbReference type="EMBL" id="VVE74041.1"/>
    </source>
</evidence>
<protein>
    <recommendedName>
        <fullName evidence="3">Tail fiber protein</fullName>
    </recommendedName>
</protein>
<dbReference type="EMBL" id="CABPSQ010000013">
    <property type="protein sequence ID" value="VVE74041.1"/>
    <property type="molecule type" value="Genomic_DNA"/>
</dbReference>
<evidence type="ECO:0000313" key="2">
    <source>
        <dbReference type="Proteomes" id="UP000414136"/>
    </source>
</evidence>
<dbReference type="Gene3D" id="2.160.20.10">
    <property type="entry name" value="Single-stranded right-handed beta-helix, Pectin lyase-like"/>
    <property type="match status" value="1"/>
</dbReference>
<organism evidence="1 2">
    <name type="scientific">Pandoraea captiosa</name>
    <dbReference type="NCBI Taxonomy" id="2508302"/>
    <lineage>
        <taxon>Bacteria</taxon>
        <taxon>Pseudomonadati</taxon>
        <taxon>Pseudomonadota</taxon>
        <taxon>Betaproteobacteria</taxon>
        <taxon>Burkholderiales</taxon>
        <taxon>Burkholderiaceae</taxon>
        <taxon>Pandoraea</taxon>
    </lineage>
</organism>
<dbReference type="Proteomes" id="UP000414136">
    <property type="component" value="Unassembled WGS sequence"/>
</dbReference>
<dbReference type="SUPFAM" id="SSF51126">
    <property type="entry name" value="Pectin lyase-like"/>
    <property type="match status" value="1"/>
</dbReference>
<dbReference type="OrthoDB" id="9107863at2"/>
<sequence length="663" mass="69353">MAVTTTTSRASYSGDGTTTVFPVPFYFLTNADLKVYVGSTELSTGYTVSGAGDEEGGSVSITPPPAAGVQTLILRDPDLLQQTRLPPNDPFPAKAVETMADKLTMIVQRNGDQIGRALVLADSDVDGSGAYRAKQNRIQDLGDAVDSQDAVNLRTMQTAIAENVMTGGGDSVLALLANNTDVTLGSSMIGFKQSGTGSVGRTLAKRAADMLSVADKGNPSNLTTALTNIAADLTNGGIAYVPRGGWTLQGTYTFSGQRLRIIGEGQNSSQIIYSPTSAGVALAFNNGSAGGVYQGRISGIGFSSDPSNTVAKTAISLVNCADFEVSRIGIAGGNWPGDSIGIRSYGRQTLSLHHCEIACARPLVFSKNATWPTLNTDHYDVFRCEISSTSATRAAIEFEDGVAFSTTTLRNLAITGGKDGILWNDTTSTAASFGLGIHTVRFEQGMDPAGYCINLASTAQTLQTLTIRDVTLDTVRNGIRLRRAQRVLMENVSFNMGAGKVALDMTFEAGSRLTLINCYSQTGATFTLTNAKCIRREMNAAGALNEEWIFDDGGMGGVQQSGVARGGVPFTLAATGNAALATNAFVGHVDIMNSQGVAATFLLAGTNGITFEVADGAGQFSATKGTASSTNVYYDAATATYRVENNRGMTLNYAASLRGNGNL</sequence>
<reference evidence="1 2" key="1">
    <citation type="submission" date="2019-08" db="EMBL/GenBank/DDBJ databases">
        <authorList>
            <person name="Peeters C."/>
        </authorList>
    </citation>
    <scope>NUCLEOTIDE SEQUENCE [LARGE SCALE GENOMIC DNA]</scope>
    <source>
        <strain evidence="1 2">LMG 31118</strain>
    </source>
</reference>
<dbReference type="RefSeq" id="WP_150627335.1">
    <property type="nucleotide sequence ID" value="NZ_CABPSQ010000013.1"/>
</dbReference>
<dbReference type="InterPro" id="IPR011050">
    <property type="entry name" value="Pectin_lyase_fold/virulence"/>
</dbReference>
<name>A0A5E5AJU7_9BURK</name>
<keyword evidence="2" id="KW-1185">Reference proteome</keyword>
<evidence type="ECO:0008006" key="3">
    <source>
        <dbReference type="Google" id="ProtNLM"/>
    </source>
</evidence>